<keyword evidence="1" id="KW-0175">Coiled coil</keyword>
<dbReference type="Proteomes" id="UP000013827">
    <property type="component" value="Unassembled WGS sequence"/>
</dbReference>
<feature type="coiled-coil region" evidence="1">
    <location>
        <begin position="47"/>
        <end position="81"/>
    </location>
</feature>
<organism evidence="2 3">
    <name type="scientific">Emiliania huxleyi (strain CCMP1516)</name>
    <dbReference type="NCBI Taxonomy" id="280463"/>
    <lineage>
        <taxon>Eukaryota</taxon>
        <taxon>Haptista</taxon>
        <taxon>Haptophyta</taxon>
        <taxon>Prymnesiophyceae</taxon>
        <taxon>Isochrysidales</taxon>
        <taxon>Noelaerhabdaceae</taxon>
        <taxon>Emiliania</taxon>
    </lineage>
</organism>
<evidence type="ECO:0000256" key="1">
    <source>
        <dbReference type="SAM" id="Coils"/>
    </source>
</evidence>
<dbReference type="KEGG" id="ehx:EMIHUDRAFT_231775"/>
<proteinExistence type="predicted"/>
<evidence type="ECO:0000313" key="3">
    <source>
        <dbReference type="Proteomes" id="UP000013827"/>
    </source>
</evidence>
<evidence type="ECO:0000313" key="2">
    <source>
        <dbReference type="EnsemblProtists" id="EOD31586"/>
    </source>
</evidence>
<dbReference type="PaxDb" id="2903-EOD25919"/>
<dbReference type="GeneID" id="17271463"/>
<dbReference type="HOGENOM" id="CLU_1771551_0_0_1"/>
<dbReference type="GeneID" id="17276859"/>
<reference evidence="3" key="1">
    <citation type="journal article" date="2013" name="Nature">
        <title>Pan genome of the phytoplankton Emiliania underpins its global distribution.</title>
        <authorList>
            <person name="Read B.A."/>
            <person name="Kegel J."/>
            <person name="Klute M.J."/>
            <person name="Kuo A."/>
            <person name="Lefebvre S.C."/>
            <person name="Maumus F."/>
            <person name="Mayer C."/>
            <person name="Miller J."/>
            <person name="Monier A."/>
            <person name="Salamov A."/>
            <person name="Young J."/>
            <person name="Aguilar M."/>
            <person name="Claverie J.M."/>
            <person name="Frickenhaus S."/>
            <person name="Gonzalez K."/>
            <person name="Herman E.K."/>
            <person name="Lin Y.C."/>
            <person name="Napier J."/>
            <person name="Ogata H."/>
            <person name="Sarno A.F."/>
            <person name="Shmutz J."/>
            <person name="Schroeder D."/>
            <person name="de Vargas C."/>
            <person name="Verret F."/>
            <person name="von Dassow P."/>
            <person name="Valentin K."/>
            <person name="Van de Peer Y."/>
            <person name="Wheeler G."/>
            <person name="Dacks J.B."/>
            <person name="Delwiche C.F."/>
            <person name="Dyhrman S.T."/>
            <person name="Glockner G."/>
            <person name="John U."/>
            <person name="Richards T."/>
            <person name="Worden A.Z."/>
            <person name="Zhang X."/>
            <person name="Grigoriev I.V."/>
            <person name="Allen A.E."/>
            <person name="Bidle K."/>
            <person name="Borodovsky M."/>
            <person name="Bowler C."/>
            <person name="Brownlee C."/>
            <person name="Cock J.M."/>
            <person name="Elias M."/>
            <person name="Gladyshev V.N."/>
            <person name="Groth M."/>
            <person name="Guda C."/>
            <person name="Hadaegh A."/>
            <person name="Iglesias-Rodriguez M.D."/>
            <person name="Jenkins J."/>
            <person name="Jones B.M."/>
            <person name="Lawson T."/>
            <person name="Leese F."/>
            <person name="Lindquist E."/>
            <person name="Lobanov A."/>
            <person name="Lomsadze A."/>
            <person name="Malik S.B."/>
            <person name="Marsh M.E."/>
            <person name="Mackinder L."/>
            <person name="Mock T."/>
            <person name="Mueller-Roeber B."/>
            <person name="Pagarete A."/>
            <person name="Parker M."/>
            <person name="Probert I."/>
            <person name="Quesneville H."/>
            <person name="Raines C."/>
            <person name="Rensing S.A."/>
            <person name="Riano-Pachon D.M."/>
            <person name="Richier S."/>
            <person name="Rokitta S."/>
            <person name="Shiraiwa Y."/>
            <person name="Soanes D.M."/>
            <person name="van der Giezen M."/>
            <person name="Wahlund T.M."/>
            <person name="Williams B."/>
            <person name="Wilson W."/>
            <person name="Wolfe G."/>
            <person name="Wurch L.L."/>
        </authorList>
    </citation>
    <scope>NUCLEOTIDE SEQUENCE</scope>
</reference>
<reference evidence="2" key="2">
    <citation type="submission" date="2024-10" db="UniProtKB">
        <authorList>
            <consortium name="EnsemblProtists"/>
        </authorList>
    </citation>
    <scope>IDENTIFICATION</scope>
</reference>
<dbReference type="AlphaFoldDB" id="A0A0D3K751"/>
<dbReference type="RefSeq" id="XP_005778348.1">
    <property type="nucleotide sequence ID" value="XM_005778291.1"/>
</dbReference>
<keyword evidence="3" id="KW-1185">Reference proteome</keyword>
<dbReference type="EnsemblProtists" id="EOD31586">
    <property type="protein sequence ID" value="EOD31586"/>
    <property type="gene ID" value="EMIHUDRAFT_231775"/>
</dbReference>
<protein>
    <submittedName>
        <fullName evidence="2">Uncharacterized protein</fullName>
    </submittedName>
</protein>
<dbReference type="EnsemblProtists" id="EOD25919">
    <property type="protein sequence ID" value="EOD25919"/>
    <property type="gene ID" value="EMIHUDRAFT_237318"/>
</dbReference>
<name>A0A0D3K751_EMIH1</name>
<accession>A0A0D3K751</accession>
<dbReference type="RefSeq" id="XP_005784015.1">
    <property type="nucleotide sequence ID" value="XM_005783958.1"/>
</dbReference>
<sequence length="147" mass="16685">MLSRIQGLKSQSAVNRELLAEKQRALQHAVAARDHLRSQVAADVAERERQEDNARRLSGELAGLRQDIARYERERAVLRSTLSGLRGTHQEKLSELEERQRAFSVATFDDAAKLQTLCSEFRAQCCDAPRRSRDQSVLLAVLEREQS</sequence>
<dbReference type="KEGG" id="ehx:EMIHUDRAFT_237318"/>